<comment type="caution">
    <text evidence="2">The sequence shown here is derived from an EMBL/GenBank/DDBJ whole genome shotgun (WGS) entry which is preliminary data.</text>
</comment>
<gene>
    <name evidence="2" type="ORF">BT62DRAFT_1003846</name>
</gene>
<dbReference type="RefSeq" id="XP_043041571.1">
    <property type="nucleotide sequence ID" value="XM_043176981.1"/>
</dbReference>
<sequence>MSIGFFNLVPSMAISEVYNLHDSSLLEGDISSKTTSRNMDKEEEEDHDEVVKGPPPNWISS</sequence>
<dbReference type="Proteomes" id="UP000812287">
    <property type="component" value="Unassembled WGS sequence"/>
</dbReference>
<name>A0A9P8AUH8_9AGAR</name>
<dbReference type="GeneID" id="66099268"/>
<evidence type="ECO:0000313" key="3">
    <source>
        <dbReference type="Proteomes" id="UP000812287"/>
    </source>
</evidence>
<proteinExistence type="predicted"/>
<keyword evidence="3" id="KW-1185">Reference proteome</keyword>
<accession>A0A9P8AUH8</accession>
<organism evidence="2 3">
    <name type="scientific">Guyanagaster necrorhizus</name>
    <dbReference type="NCBI Taxonomy" id="856835"/>
    <lineage>
        <taxon>Eukaryota</taxon>
        <taxon>Fungi</taxon>
        <taxon>Dikarya</taxon>
        <taxon>Basidiomycota</taxon>
        <taxon>Agaricomycotina</taxon>
        <taxon>Agaricomycetes</taxon>
        <taxon>Agaricomycetidae</taxon>
        <taxon>Agaricales</taxon>
        <taxon>Marasmiineae</taxon>
        <taxon>Physalacriaceae</taxon>
        <taxon>Guyanagaster</taxon>
    </lineage>
</organism>
<dbReference type="AlphaFoldDB" id="A0A9P8AUH8"/>
<evidence type="ECO:0000313" key="2">
    <source>
        <dbReference type="EMBL" id="KAG7448071.1"/>
    </source>
</evidence>
<reference evidence="2" key="1">
    <citation type="submission" date="2020-11" db="EMBL/GenBank/DDBJ databases">
        <title>Adaptations for nitrogen fixation in a non-lichenized fungal sporocarp promotes dispersal by wood-feeding termites.</title>
        <authorList>
            <consortium name="DOE Joint Genome Institute"/>
            <person name="Koch R.A."/>
            <person name="Yoon G."/>
            <person name="Arayal U."/>
            <person name="Lail K."/>
            <person name="Amirebrahimi M."/>
            <person name="Labutti K."/>
            <person name="Lipzen A."/>
            <person name="Riley R."/>
            <person name="Barry K."/>
            <person name="Henrissat B."/>
            <person name="Grigoriev I.V."/>
            <person name="Herr J.R."/>
            <person name="Aime M.C."/>
        </authorList>
    </citation>
    <scope>NUCLEOTIDE SEQUENCE</scope>
    <source>
        <strain evidence="2">MCA 3950</strain>
    </source>
</reference>
<feature type="region of interest" description="Disordered" evidence="1">
    <location>
        <begin position="28"/>
        <end position="61"/>
    </location>
</feature>
<dbReference type="EMBL" id="MU250530">
    <property type="protein sequence ID" value="KAG7448071.1"/>
    <property type="molecule type" value="Genomic_DNA"/>
</dbReference>
<evidence type="ECO:0000256" key="1">
    <source>
        <dbReference type="SAM" id="MobiDB-lite"/>
    </source>
</evidence>
<protein>
    <submittedName>
        <fullName evidence="2">Uncharacterized protein</fullName>
    </submittedName>
</protein>